<dbReference type="Proteomes" id="UP000654720">
    <property type="component" value="Chromosome"/>
</dbReference>
<name>A0ABX7H8Y2_9BACT</name>
<gene>
    <name evidence="1" type="ORF">I6J59_08080</name>
</gene>
<proteinExistence type="predicted"/>
<keyword evidence="2" id="KW-1185">Reference proteome</keyword>
<reference evidence="1 2" key="1">
    <citation type="submission" date="2021-02" db="EMBL/GenBank/DDBJ databases">
        <title>FDA dAtabase for Regulatory Grade micrObial Sequences (FDA-ARGOS): Supporting development and validation of Infectious Disease Dx tests.</title>
        <authorList>
            <person name="Carlson P."/>
            <person name="Fischbach M."/>
            <person name="Hastie J."/>
            <person name="Bilen M."/>
            <person name="Cheng A."/>
            <person name="Tallon L."/>
            <person name="Sadzewicz L."/>
            <person name="Zhao X."/>
            <person name="Boylan J."/>
            <person name="Ott S."/>
            <person name="Bowen H."/>
            <person name="Vavikolanu K."/>
            <person name="Mehta A."/>
            <person name="Aluvathingal J."/>
            <person name="Nadendla S."/>
            <person name="Yan Y."/>
            <person name="Sichtig H."/>
        </authorList>
    </citation>
    <scope>NUCLEOTIDE SEQUENCE [LARGE SCALE GENOMIC DNA]</scope>
    <source>
        <strain evidence="1 2">FDAARGOS_1229</strain>
    </source>
</reference>
<protein>
    <submittedName>
        <fullName evidence="1">Uncharacterized protein</fullName>
    </submittedName>
</protein>
<sequence>MLGDEYGNEGIGRVAQLASLTENIASVLAGGIPVVVPQRELTPMIKIGT</sequence>
<dbReference type="EMBL" id="CP069450">
    <property type="protein sequence ID" value="QRO51544.1"/>
    <property type="molecule type" value="Genomic_DNA"/>
</dbReference>
<evidence type="ECO:0000313" key="2">
    <source>
        <dbReference type="Proteomes" id="UP000654720"/>
    </source>
</evidence>
<dbReference type="GeneID" id="93095541"/>
<evidence type="ECO:0000313" key="1">
    <source>
        <dbReference type="EMBL" id="QRO51544.1"/>
    </source>
</evidence>
<dbReference type="RefSeq" id="WP_157232715.1">
    <property type="nucleotide sequence ID" value="NZ_CALZYG010000122.1"/>
</dbReference>
<accession>A0ABX7H8Y2</accession>
<organism evidence="1 2">
    <name type="scientific">Butyricimonas virosa</name>
    <dbReference type="NCBI Taxonomy" id="544645"/>
    <lineage>
        <taxon>Bacteria</taxon>
        <taxon>Pseudomonadati</taxon>
        <taxon>Bacteroidota</taxon>
        <taxon>Bacteroidia</taxon>
        <taxon>Bacteroidales</taxon>
        <taxon>Odoribacteraceae</taxon>
        <taxon>Butyricimonas</taxon>
    </lineage>
</organism>